<feature type="domain" description="PrcB C-terminal" evidence="2">
    <location>
        <begin position="73"/>
        <end position="129"/>
    </location>
</feature>
<feature type="chain" id="PRO_5045374970" evidence="1">
    <location>
        <begin position="19"/>
        <end position="156"/>
    </location>
</feature>
<protein>
    <submittedName>
        <fullName evidence="3">Protease complex subunit PrcB family protein</fullName>
    </submittedName>
</protein>
<name>A0ABU9YYB3_9RHOO</name>
<evidence type="ECO:0000313" key="3">
    <source>
        <dbReference type="EMBL" id="MEN3068735.1"/>
    </source>
</evidence>
<dbReference type="RefSeq" id="WP_345919507.1">
    <property type="nucleotide sequence ID" value="NZ_JBDIVE010000004.1"/>
</dbReference>
<comment type="caution">
    <text evidence="3">The sequence shown here is derived from an EMBL/GenBank/DDBJ whole genome shotgun (WGS) entry which is preliminary data.</text>
</comment>
<reference evidence="3 4" key="1">
    <citation type="journal article" date="2018" name="Int. J. Syst. Evol. Microbiol.">
        <title>Uliginosibacterium sediminicola sp. nov., isolated from freshwater sediment.</title>
        <authorList>
            <person name="Hwang W.M."/>
            <person name="Kim S.M."/>
            <person name="Kang K."/>
            <person name="Ahn T.Y."/>
        </authorList>
    </citation>
    <scope>NUCLEOTIDE SEQUENCE [LARGE SCALE GENOMIC DNA]</scope>
    <source>
        <strain evidence="3 4">M1-21</strain>
    </source>
</reference>
<proteinExistence type="predicted"/>
<gene>
    <name evidence="3" type="ORF">ABDB84_09615</name>
</gene>
<dbReference type="GO" id="GO:0008233">
    <property type="term" value="F:peptidase activity"/>
    <property type="evidence" value="ECO:0007669"/>
    <property type="project" value="UniProtKB-KW"/>
</dbReference>
<evidence type="ECO:0000313" key="4">
    <source>
        <dbReference type="Proteomes" id="UP001410394"/>
    </source>
</evidence>
<keyword evidence="3" id="KW-0378">Hydrolase</keyword>
<evidence type="ECO:0000259" key="2">
    <source>
        <dbReference type="Pfam" id="PF14343"/>
    </source>
</evidence>
<organism evidence="3 4">
    <name type="scientific">Uliginosibacterium sediminicola</name>
    <dbReference type="NCBI Taxonomy" id="2024550"/>
    <lineage>
        <taxon>Bacteria</taxon>
        <taxon>Pseudomonadati</taxon>
        <taxon>Pseudomonadota</taxon>
        <taxon>Betaproteobacteria</taxon>
        <taxon>Rhodocyclales</taxon>
        <taxon>Zoogloeaceae</taxon>
        <taxon>Uliginosibacterium</taxon>
    </lineage>
</organism>
<dbReference type="GO" id="GO:0006508">
    <property type="term" value="P:proteolysis"/>
    <property type="evidence" value="ECO:0007669"/>
    <property type="project" value="UniProtKB-KW"/>
</dbReference>
<accession>A0ABU9YYB3</accession>
<dbReference type="InterPro" id="IPR025748">
    <property type="entry name" value="PrcB_C_dom"/>
</dbReference>
<dbReference type="Proteomes" id="UP001410394">
    <property type="component" value="Unassembled WGS sequence"/>
</dbReference>
<keyword evidence="1" id="KW-0732">Signal</keyword>
<evidence type="ECO:0000256" key="1">
    <source>
        <dbReference type="SAM" id="SignalP"/>
    </source>
</evidence>
<dbReference type="EMBL" id="JBDIVE010000004">
    <property type="protein sequence ID" value="MEN3068735.1"/>
    <property type="molecule type" value="Genomic_DNA"/>
</dbReference>
<keyword evidence="3" id="KW-0645">Protease</keyword>
<feature type="signal peptide" evidence="1">
    <location>
        <begin position="1"/>
        <end position="18"/>
    </location>
</feature>
<dbReference type="Pfam" id="PF14343">
    <property type="entry name" value="PrcB_C"/>
    <property type="match status" value="1"/>
</dbReference>
<sequence length="156" mass="17212">MKKRWLPLLAMLSLPCLAAPVLEVQTSQQCPWHSKDAGVKLVQRAADWQALFPFDAAAADAVFLQPLDWSRQLVVIATLGARPGGGYSLTLQRSRFSQGSLSLYVRELKPATGAINTLALSEPCALLRVQRKGLRQVRVLDADNNRLLNKIQLARP</sequence>
<keyword evidence="4" id="KW-1185">Reference proteome</keyword>